<dbReference type="EMBL" id="GIFC01002313">
    <property type="protein sequence ID" value="MXU84396.1"/>
    <property type="molecule type" value="Transcribed_RNA"/>
</dbReference>
<sequence>MRKRNLFSLLGSCSCPTSKAAYMLCRIRTESCRPLHSEDVVINQPRTNCHCFPLPLMSFADAVKKTDTQNAFNFFFCFVF</sequence>
<name>A0A6B0U8C2_IXORI</name>
<reference evidence="1" key="1">
    <citation type="submission" date="2019-12" db="EMBL/GenBank/DDBJ databases">
        <title>An insight into the sialome of adult female Ixodes ricinus ticks feeding for 6 days.</title>
        <authorList>
            <person name="Perner J."/>
            <person name="Ribeiro J.M.C."/>
        </authorList>
    </citation>
    <scope>NUCLEOTIDE SEQUENCE</scope>
    <source>
        <strain evidence="1">Semi-engorged</strain>
        <tissue evidence="1">Salivary glands</tissue>
    </source>
</reference>
<dbReference type="PROSITE" id="PS51257">
    <property type="entry name" value="PROKAR_LIPOPROTEIN"/>
    <property type="match status" value="1"/>
</dbReference>
<evidence type="ECO:0000313" key="1">
    <source>
        <dbReference type="EMBL" id="MXU84396.1"/>
    </source>
</evidence>
<proteinExistence type="predicted"/>
<accession>A0A6B0U8C2</accession>
<protein>
    <submittedName>
        <fullName evidence="1">Putative secreted protein</fullName>
    </submittedName>
</protein>
<dbReference type="AlphaFoldDB" id="A0A6B0U8C2"/>
<organism evidence="1">
    <name type="scientific">Ixodes ricinus</name>
    <name type="common">Common tick</name>
    <name type="synonym">Acarus ricinus</name>
    <dbReference type="NCBI Taxonomy" id="34613"/>
    <lineage>
        <taxon>Eukaryota</taxon>
        <taxon>Metazoa</taxon>
        <taxon>Ecdysozoa</taxon>
        <taxon>Arthropoda</taxon>
        <taxon>Chelicerata</taxon>
        <taxon>Arachnida</taxon>
        <taxon>Acari</taxon>
        <taxon>Parasitiformes</taxon>
        <taxon>Ixodida</taxon>
        <taxon>Ixodoidea</taxon>
        <taxon>Ixodidae</taxon>
        <taxon>Ixodinae</taxon>
        <taxon>Ixodes</taxon>
    </lineage>
</organism>